<organism evidence="2 3">
    <name type="scientific">Dendrobium nobile</name>
    <name type="common">Orchid</name>
    <dbReference type="NCBI Taxonomy" id="94219"/>
    <lineage>
        <taxon>Eukaryota</taxon>
        <taxon>Viridiplantae</taxon>
        <taxon>Streptophyta</taxon>
        <taxon>Embryophyta</taxon>
        <taxon>Tracheophyta</taxon>
        <taxon>Spermatophyta</taxon>
        <taxon>Magnoliopsida</taxon>
        <taxon>Liliopsida</taxon>
        <taxon>Asparagales</taxon>
        <taxon>Orchidaceae</taxon>
        <taxon>Epidendroideae</taxon>
        <taxon>Malaxideae</taxon>
        <taxon>Dendrobiinae</taxon>
        <taxon>Dendrobium</taxon>
    </lineage>
</organism>
<gene>
    <name evidence="2" type="ORF">KFK09_018236</name>
</gene>
<sequence length="141" mass="16048">MEKKARWGQFMDKEAEERWRHSRWLAKKRINDKTLTDQLRMVVRNGGAQFQQDHVMRMGQWMMMMMNMSYAHHTDMDGDSRWSVGPASLAKQALDCQGPTALSGIPSTNGYISPSPAPSNVKPTMQNTTYSFTALGGDELY</sequence>
<accession>A0A8T3AVF6</accession>
<dbReference type="Proteomes" id="UP000829196">
    <property type="component" value="Unassembled WGS sequence"/>
</dbReference>
<comment type="caution">
    <text evidence="2">The sequence shown here is derived from an EMBL/GenBank/DDBJ whole genome shotgun (WGS) entry which is preliminary data.</text>
</comment>
<evidence type="ECO:0000256" key="1">
    <source>
        <dbReference type="SAM" id="MobiDB-lite"/>
    </source>
</evidence>
<evidence type="ECO:0000313" key="3">
    <source>
        <dbReference type="Proteomes" id="UP000829196"/>
    </source>
</evidence>
<keyword evidence="3" id="KW-1185">Reference proteome</keyword>
<dbReference type="AlphaFoldDB" id="A0A8T3AVF6"/>
<feature type="region of interest" description="Disordered" evidence="1">
    <location>
        <begin position="105"/>
        <end position="124"/>
    </location>
</feature>
<dbReference type="OrthoDB" id="10369015at2759"/>
<proteinExistence type="predicted"/>
<dbReference type="EMBL" id="JAGYWB010000013">
    <property type="protein sequence ID" value="KAI0500028.1"/>
    <property type="molecule type" value="Genomic_DNA"/>
</dbReference>
<protein>
    <submittedName>
        <fullName evidence="2">Uncharacterized protein</fullName>
    </submittedName>
</protein>
<reference evidence="2" key="1">
    <citation type="journal article" date="2022" name="Front. Genet.">
        <title>Chromosome-Scale Assembly of the Dendrobium nobile Genome Provides Insights Into the Molecular Mechanism of the Biosynthesis of the Medicinal Active Ingredient of Dendrobium.</title>
        <authorList>
            <person name="Xu Q."/>
            <person name="Niu S.-C."/>
            <person name="Li K.-L."/>
            <person name="Zheng P.-J."/>
            <person name="Zhang X.-J."/>
            <person name="Jia Y."/>
            <person name="Liu Y."/>
            <person name="Niu Y.-X."/>
            <person name="Yu L.-H."/>
            <person name="Chen D.-F."/>
            <person name="Zhang G.-Q."/>
        </authorList>
    </citation>
    <scope>NUCLEOTIDE SEQUENCE</scope>
    <source>
        <tissue evidence="2">Leaf</tissue>
    </source>
</reference>
<name>A0A8T3AVF6_DENNO</name>
<evidence type="ECO:0000313" key="2">
    <source>
        <dbReference type="EMBL" id="KAI0500028.1"/>
    </source>
</evidence>